<evidence type="ECO:0000313" key="1">
    <source>
        <dbReference type="EMBL" id="GAA2037556.1"/>
    </source>
</evidence>
<dbReference type="Proteomes" id="UP001501461">
    <property type="component" value="Unassembled WGS sequence"/>
</dbReference>
<organism evidence="1 2">
    <name type="scientific">Yaniella flava</name>
    <dbReference type="NCBI Taxonomy" id="287930"/>
    <lineage>
        <taxon>Bacteria</taxon>
        <taxon>Bacillati</taxon>
        <taxon>Actinomycetota</taxon>
        <taxon>Actinomycetes</taxon>
        <taxon>Micrococcales</taxon>
        <taxon>Micrococcaceae</taxon>
        <taxon>Yaniella</taxon>
    </lineage>
</organism>
<gene>
    <name evidence="1" type="ORF">GCM10009720_17620</name>
</gene>
<keyword evidence="2" id="KW-1185">Reference proteome</keyword>
<name>A0ABN2UID2_9MICC</name>
<comment type="caution">
    <text evidence="1">The sequence shown here is derived from an EMBL/GenBank/DDBJ whole genome shotgun (WGS) entry which is preliminary data.</text>
</comment>
<proteinExistence type="predicted"/>
<reference evidence="1 2" key="1">
    <citation type="journal article" date="2019" name="Int. J. Syst. Evol. Microbiol.">
        <title>The Global Catalogue of Microorganisms (GCM) 10K type strain sequencing project: providing services to taxonomists for standard genome sequencing and annotation.</title>
        <authorList>
            <consortium name="The Broad Institute Genomics Platform"/>
            <consortium name="The Broad Institute Genome Sequencing Center for Infectious Disease"/>
            <person name="Wu L."/>
            <person name="Ma J."/>
        </authorList>
    </citation>
    <scope>NUCLEOTIDE SEQUENCE [LARGE SCALE GENOMIC DNA]</scope>
    <source>
        <strain evidence="1 2">JCM 13595</strain>
    </source>
</reference>
<dbReference type="EMBL" id="BAAAMN010000031">
    <property type="protein sequence ID" value="GAA2037556.1"/>
    <property type="molecule type" value="Genomic_DNA"/>
</dbReference>
<sequence length="104" mass="11602">MLAWVVALPPGNIMKPESLMGELSVGIRSLANMEWGPETKPQYWLSEIGKRIGVEVREQEAPPEPGSWEPNKMAALALKYEPTFMDDVVYWAGRKDPADKYPGG</sequence>
<evidence type="ECO:0000313" key="2">
    <source>
        <dbReference type="Proteomes" id="UP001501461"/>
    </source>
</evidence>
<accession>A0ABN2UID2</accession>
<protein>
    <submittedName>
        <fullName evidence="1">Uncharacterized protein</fullName>
    </submittedName>
</protein>